<dbReference type="GO" id="GO:0020037">
    <property type="term" value="F:heme binding"/>
    <property type="evidence" value="ECO:0007669"/>
    <property type="project" value="InterPro"/>
</dbReference>
<protein>
    <recommendedName>
        <fullName evidence="11">Cytochrome P450</fullName>
    </recommendedName>
</protein>
<dbReference type="InterPro" id="IPR017972">
    <property type="entry name" value="Cyt_P450_CS"/>
</dbReference>
<evidence type="ECO:0000256" key="5">
    <source>
        <dbReference type="ARBA" id="ARBA00023136"/>
    </source>
</evidence>
<evidence type="ECO:0008006" key="11">
    <source>
        <dbReference type="Google" id="ProtNLM"/>
    </source>
</evidence>
<dbReference type="SUPFAM" id="SSF48264">
    <property type="entry name" value="Cytochrome P450"/>
    <property type="match status" value="1"/>
</dbReference>
<proteinExistence type="inferred from homology"/>
<reference evidence="9" key="1">
    <citation type="submission" date="2018-08" db="EMBL/GenBank/DDBJ databases">
        <authorList>
            <person name="Rossello M."/>
        </authorList>
    </citation>
    <scope>NUCLEOTIDE SEQUENCE [LARGE SCALE GENOMIC DNA]</scope>
    <source>
        <strain evidence="9">cv. Chinese Spring</strain>
    </source>
</reference>
<dbReference type="PANTHER" id="PTHR24298:SF636">
    <property type="entry name" value="OS07G0451300 PROTEIN"/>
    <property type="match status" value="1"/>
</dbReference>
<dbReference type="Gramene" id="TraesCLE_scaffold_083928_01G000100.1">
    <property type="protein sequence ID" value="TraesCLE_scaffold_083928_01G000100.1"/>
    <property type="gene ID" value="TraesCLE_scaffold_083928_01G000100"/>
</dbReference>
<name>A0A3B6RLA6_WHEAT</name>
<evidence type="ECO:0000256" key="7">
    <source>
        <dbReference type="RuleBase" id="RU000461"/>
    </source>
</evidence>
<dbReference type="Gramene" id="TraesLDM7A03G03953130.1">
    <property type="protein sequence ID" value="TraesLDM7A03G03953130.1"/>
    <property type="gene ID" value="TraesLDM7A03G03953130"/>
</dbReference>
<keyword evidence="10" id="KW-1185">Reference proteome</keyword>
<keyword evidence="6 7" id="KW-0349">Heme</keyword>
<dbReference type="PANTHER" id="PTHR24298">
    <property type="entry name" value="FLAVONOID 3'-MONOOXYGENASE-RELATED"/>
    <property type="match status" value="1"/>
</dbReference>
<evidence type="ECO:0000256" key="6">
    <source>
        <dbReference type="PIRSR" id="PIRSR602401-1"/>
    </source>
</evidence>
<dbReference type="RefSeq" id="XP_044428493.1">
    <property type="nucleotide sequence ID" value="XM_044572558.1"/>
</dbReference>
<dbReference type="InterPro" id="IPR002401">
    <property type="entry name" value="Cyt_P450_E_grp-I"/>
</dbReference>
<evidence type="ECO:0000256" key="1">
    <source>
        <dbReference type="ARBA" id="ARBA00004167"/>
    </source>
</evidence>
<dbReference type="GO" id="GO:0016020">
    <property type="term" value="C:membrane"/>
    <property type="evidence" value="ECO:0007669"/>
    <property type="project" value="UniProtKB-SubCell"/>
</dbReference>
<dbReference type="GO" id="GO:0005506">
    <property type="term" value="F:iron ion binding"/>
    <property type="evidence" value="ECO:0007669"/>
    <property type="project" value="InterPro"/>
</dbReference>
<dbReference type="OrthoDB" id="651150at2759"/>
<dbReference type="Pfam" id="PF00067">
    <property type="entry name" value="p450"/>
    <property type="match status" value="1"/>
</dbReference>
<accession>A0A3B6RLA6</accession>
<keyword evidence="6 7" id="KW-0408">Iron</keyword>
<evidence type="ECO:0000313" key="9">
    <source>
        <dbReference type="EnsemblPlants" id="TraesCS7A02G340500.1"/>
    </source>
</evidence>
<gene>
    <name evidence="9" type="primary">LOC123153430</name>
</gene>
<feature type="chain" id="PRO_5043180270" description="Cytochrome P450" evidence="8">
    <location>
        <begin position="20"/>
        <end position="503"/>
    </location>
</feature>
<evidence type="ECO:0000256" key="2">
    <source>
        <dbReference type="ARBA" id="ARBA00022692"/>
    </source>
</evidence>
<dbReference type="Gramene" id="TraesCS7A03G0837700.1">
    <property type="protein sequence ID" value="TraesCS7A03G0837700.1.CDS"/>
    <property type="gene ID" value="TraesCS7A03G0837700"/>
</dbReference>
<reference evidence="9" key="2">
    <citation type="submission" date="2018-10" db="UniProtKB">
        <authorList>
            <consortium name="EnsemblPlants"/>
        </authorList>
    </citation>
    <scope>IDENTIFICATION</scope>
</reference>
<comment type="similarity">
    <text evidence="7">Belongs to the cytochrome P450 family.</text>
</comment>
<evidence type="ECO:0000256" key="8">
    <source>
        <dbReference type="SAM" id="SignalP"/>
    </source>
</evidence>
<dbReference type="PROSITE" id="PS00086">
    <property type="entry name" value="CYTOCHROME_P450"/>
    <property type="match status" value="1"/>
</dbReference>
<dbReference type="Gramene" id="TraesNOR7A03G03993260.1">
    <property type="protein sequence ID" value="TraesNOR7A03G03993260.1"/>
    <property type="gene ID" value="TraesNOR7A03G03993260"/>
</dbReference>
<keyword evidence="4" id="KW-1133">Transmembrane helix</keyword>
<feature type="signal peptide" evidence="8">
    <location>
        <begin position="1"/>
        <end position="19"/>
    </location>
</feature>
<evidence type="ECO:0000256" key="3">
    <source>
        <dbReference type="ARBA" id="ARBA00022723"/>
    </source>
</evidence>
<comment type="subcellular location">
    <subcellularLocation>
        <location evidence="1">Membrane</location>
        <topology evidence="1">Single-pass membrane protein</topology>
    </subcellularLocation>
</comment>
<dbReference type="Gramene" id="TraesJAG7A03G03931600.1">
    <property type="protein sequence ID" value="TraesJAG7A03G03931600.1"/>
    <property type="gene ID" value="TraesJAG7A03G03931600"/>
</dbReference>
<dbReference type="SMR" id="A0A3B6RLA6"/>
<dbReference type="EnsemblPlants" id="TraesCS7A02G340500.1">
    <property type="protein sequence ID" value="TraesCS7A02G340500.1"/>
    <property type="gene ID" value="TraesCS7A02G340500"/>
</dbReference>
<dbReference type="InterPro" id="IPR051103">
    <property type="entry name" value="Plant_metabolite_P450s"/>
</dbReference>
<keyword evidence="3 6" id="KW-0479">Metal-binding</keyword>
<dbReference type="Gramene" id="TraesLAC7A03G03903070.1">
    <property type="protein sequence ID" value="TraesLAC7A03G03903070.1"/>
    <property type="gene ID" value="TraesLAC7A03G03903070"/>
</dbReference>
<keyword evidence="2" id="KW-0812">Transmembrane</keyword>
<dbReference type="AlphaFoldDB" id="A0A3B6RLA6"/>
<feature type="binding site" description="axial binding residue" evidence="6">
    <location>
        <position position="444"/>
    </location>
    <ligand>
        <name>heme</name>
        <dbReference type="ChEBI" id="CHEBI:30413"/>
    </ligand>
    <ligandPart>
        <name>Fe</name>
        <dbReference type="ChEBI" id="CHEBI:18248"/>
    </ligandPart>
</feature>
<keyword evidence="7" id="KW-0503">Monooxygenase</keyword>
<keyword evidence="8" id="KW-0732">Signal</keyword>
<dbReference type="Gramene" id="TraesWEE_scaffold_085375_01G000100.1">
    <property type="protein sequence ID" value="TraesWEE_scaffold_085375_01G000100.1"/>
    <property type="gene ID" value="TraesWEE_scaffold_085375_01G000100"/>
</dbReference>
<sequence length="503" mass="55130">MLLLLCIVVLPAVLLLVQSSKQRRKCHIGGSPLPPGPPWPRLPLLGNLLYRCPTTASLVDALRRLHADYGPVVTLWAGSKPAIFIAGRDAAHRTLARAGATFAHRPPSWSFGLNGHGINSAQYGGRWSLLRRNLSSHLAGASLAGALQSSLGRLVSSFERAAAAAENHVVVPSEILRHAVFSFFASLCFGEGVAEDVLRQLRGVHAEILSLVVELGAFHLMPALLEVACYFPKCRKLSNAKKRHHATVMALISARGQWNRGGVGPGRRRCYVDTLLELRLRDEEMVSLCWEFMNAASKTTSTALEWIMARFVLHQDVQRKLRQDIARKGEGDENCRANDERRSPFLEAVVLEALRRHPPAHYLLAHTTDKDVYLDGYVIPKGSVVNYGVADVGRDATSWTNPDEFLPERFLEGGEGYGVSVTAGGGSGEESMKMMPFGSGRRACPGAAVALTVLKSFVEKLFTRFEWTPVGAVDMEEKPGLVTEMRTPLRTCLVVRSQAQLTN</sequence>
<dbReference type="InterPro" id="IPR036396">
    <property type="entry name" value="Cyt_P450_sf"/>
</dbReference>
<dbReference type="GeneID" id="123153430"/>
<organism evidence="9">
    <name type="scientific">Triticum aestivum</name>
    <name type="common">Wheat</name>
    <dbReference type="NCBI Taxonomy" id="4565"/>
    <lineage>
        <taxon>Eukaryota</taxon>
        <taxon>Viridiplantae</taxon>
        <taxon>Streptophyta</taxon>
        <taxon>Embryophyta</taxon>
        <taxon>Tracheophyta</taxon>
        <taxon>Spermatophyta</taxon>
        <taxon>Magnoliopsida</taxon>
        <taxon>Liliopsida</taxon>
        <taxon>Poales</taxon>
        <taxon>Poaceae</taxon>
        <taxon>BOP clade</taxon>
        <taxon>Pooideae</taxon>
        <taxon>Triticodae</taxon>
        <taxon>Triticeae</taxon>
        <taxon>Triticinae</taxon>
        <taxon>Triticum</taxon>
    </lineage>
</organism>
<dbReference type="Proteomes" id="UP000019116">
    <property type="component" value="Chromosome 7A"/>
</dbReference>
<keyword evidence="5" id="KW-0472">Membrane</keyword>
<dbReference type="Gramene" id="TraesCAD_scaffold_088960_01G000100.1">
    <property type="protein sequence ID" value="TraesCAD_scaffold_088960_01G000100.1"/>
    <property type="gene ID" value="TraesCAD_scaffold_088960_01G000100"/>
</dbReference>
<dbReference type="Gramene" id="TraesMAC7A03G03948970.1">
    <property type="protein sequence ID" value="TraesMAC7A03G03948970.1"/>
    <property type="gene ID" value="TraesMAC7A03G03948970"/>
</dbReference>
<dbReference type="OMA" id="AYVHRCW"/>
<dbReference type="PRINTS" id="PR00385">
    <property type="entry name" value="P450"/>
</dbReference>
<dbReference type="Gramene" id="TraesSYM7A03G03903020.1">
    <property type="protein sequence ID" value="TraesSYM7A03G03903020.1"/>
    <property type="gene ID" value="TraesSYM7A03G03903020"/>
</dbReference>
<dbReference type="Gramene" id="TraesRN7A0100820500.1">
    <property type="protein sequence ID" value="TraesRN7A0100820500.1"/>
    <property type="gene ID" value="TraesRN7A0100820500"/>
</dbReference>
<dbReference type="InterPro" id="IPR001128">
    <property type="entry name" value="Cyt_P450"/>
</dbReference>
<dbReference type="Gene3D" id="1.10.630.10">
    <property type="entry name" value="Cytochrome P450"/>
    <property type="match status" value="1"/>
</dbReference>
<evidence type="ECO:0000313" key="10">
    <source>
        <dbReference type="Proteomes" id="UP000019116"/>
    </source>
</evidence>
<comment type="cofactor">
    <cofactor evidence="6">
        <name>heme</name>
        <dbReference type="ChEBI" id="CHEBI:30413"/>
    </cofactor>
</comment>
<dbReference type="GO" id="GO:0004497">
    <property type="term" value="F:monooxygenase activity"/>
    <property type="evidence" value="ECO:0007669"/>
    <property type="project" value="UniProtKB-KW"/>
</dbReference>
<keyword evidence="7" id="KW-0560">Oxidoreductase</keyword>
<dbReference type="STRING" id="4565.A0A3B6RLA6"/>
<dbReference type="GO" id="GO:0016705">
    <property type="term" value="F:oxidoreductase activity, acting on paired donors, with incorporation or reduction of molecular oxygen"/>
    <property type="evidence" value="ECO:0007669"/>
    <property type="project" value="InterPro"/>
</dbReference>
<evidence type="ECO:0000256" key="4">
    <source>
        <dbReference type="ARBA" id="ARBA00022989"/>
    </source>
</evidence>
<dbReference type="PRINTS" id="PR00463">
    <property type="entry name" value="EP450I"/>
</dbReference>
<dbReference type="Gramene" id="TraesCS7A02G340500.1">
    <property type="protein sequence ID" value="TraesCS7A02G340500.1"/>
    <property type="gene ID" value="TraesCS7A02G340500"/>
</dbReference>